<dbReference type="AlphaFoldDB" id="A0A5B7IUY7"/>
<dbReference type="EMBL" id="VSRR010080819">
    <property type="protein sequence ID" value="MPC89371.1"/>
    <property type="molecule type" value="Genomic_DNA"/>
</dbReference>
<accession>A0A5B7IUY7</accession>
<gene>
    <name evidence="1" type="ORF">E2C01_084313</name>
</gene>
<evidence type="ECO:0000313" key="2">
    <source>
        <dbReference type="Proteomes" id="UP000324222"/>
    </source>
</evidence>
<keyword evidence="2" id="KW-1185">Reference proteome</keyword>
<comment type="caution">
    <text evidence="1">The sequence shown here is derived from an EMBL/GenBank/DDBJ whole genome shotgun (WGS) entry which is preliminary data.</text>
</comment>
<name>A0A5B7IUY7_PORTR</name>
<organism evidence="1 2">
    <name type="scientific">Portunus trituberculatus</name>
    <name type="common">Swimming crab</name>
    <name type="synonym">Neptunus trituberculatus</name>
    <dbReference type="NCBI Taxonomy" id="210409"/>
    <lineage>
        <taxon>Eukaryota</taxon>
        <taxon>Metazoa</taxon>
        <taxon>Ecdysozoa</taxon>
        <taxon>Arthropoda</taxon>
        <taxon>Crustacea</taxon>
        <taxon>Multicrustacea</taxon>
        <taxon>Malacostraca</taxon>
        <taxon>Eumalacostraca</taxon>
        <taxon>Eucarida</taxon>
        <taxon>Decapoda</taxon>
        <taxon>Pleocyemata</taxon>
        <taxon>Brachyura</taxon>
        <taxon>Eubrachyura</taxon>
        <taxon>Portunoidea</taxon>
        <taxon>Portunidae</taxon>
        <taxon>Portuninae</taxon>
        <taxon>Portunus</taxon>
    </lineage>
</organism>
<sequence length="132" mass="14935">MEAMQNSSANVRLREELVRSLILNRFKTSNPTSMAVVGVVAKATGHNIDNITLSISSIRPYRRKNRKEVATVKKIELLEWNFTLISSSGLTSLVDVNTLRGSPFTSQVETKSISWKQPEFQKVMGIIWRRLS</sequence>
<reference evidence="1 2" key="1">
    <citation type="submission" date="2019-05" db="EMBL/GenBank/DDBJ databases">
        <title>Another draft genome of Portunus trituberculatus and its Hox gene families provides insights of decapod evolution.</title>
        <authorList>
            <person name="Jeong J.-H."/>
            <person name="Song I."/>
            <person name="Kim S."/>
            <person name="Choi T."/>
            <person name="Kim D."/>
            <person name="Ryu S."/>
            <person name="Kim W."/>
        </authorList>
    </citation>
    <scope>NUCLEOTIDE SEQUENCE [LARGE SCALE GENOMIC DNA]</scope>
    <source>
        <tissue evidence="1">Muscle</tissue>
    </source>
</reference>
<evidence type="ECO:0000313" key="1">
    <source>
        <dbReference type="EMBL" id="MPC89371.1"/>
    </source>
</evidence>
<protein>
    <submittedName>
        <fullName evidence="1">Uncharacterized protein</fullName>
    </submittedName>
</protein>
<dbReference type="Proteomes" id="UP000324222">
    <property type="component" value="Unassembled WGS sequence"/>
</dbReference>
<proteinExistence type="predicted"/>